<accession>A0ABU1UXY0</accession>
<dbReference type="Proteomes" id="UP001253595">
    <property type="component" value="Unassembled WGS sequence"/>
</dbReference>
<dbReference type="EC" id="3.1.1.17" evidence="4"/>
<gene>
    <name evidence="4" type="ORF">J2X05_002076</name>
</gene>
<feature type="domain" description="SMP-30/Gluconolactonase/LRE-like region" evidence="3">
    <location>
        <begin position="64"/>
        <end position="312"/>
    </location>
</feature>
<dbReference type="InterPro" id="IPR013658">
    <property type="entry name" value="SGL"/>
</dbReference>
<dbReference type="RefSeq" id="WP_310072076.1">
    <property type="nucleotide sequence ID" value="NZ_JAVDVX010000003.1"/>
</dbReference>
<dbReference type="SUPFAM" id="SSF63829">
    <property type="entry name" value="Calcium-dependent phosphotriesterase"/>
    <property type="match status" value="1"/>
</dbReference>
<dbReference type="EMBL" id="JAVDVX010000003">
    <property type="protein sequence ID" value="MDR7090054.1"/>
    <property type="molecule type" value="Genomic_DNA"/>
</dbReference>
<reference evidence="4 5" key="1">
    <citation type="submission" date="2023-07" db="EMBL/GenBank/DDBJ databases">
        <title>Sorghum-associated microbial communities from plants grown in Nebraska, USA.</title>
        <authorList>
            <person name="Schachtman D."/>
        </authorList>
    </citation>
    <scope>NUCLEOTIDE SEQUENCE [LARGE SCALE GENOMIC DNA]</scope>
    <source>
        <strain evidence="4 5">BE190</strain>
    </source>
</reference>
<evidence type="ECO:0000256" key="1">
    <source>
        <dbReference type="ARBA" id="ARBA00022801"/>
    </source>
</evidence>
<name>A0ABU1UXY0_9GAMM</name>
<keyword evidence="2" id="KW-0732">Signal</keyword>
<keyword evidence="1 4" id="KW-0378">Hydrolase</keyword>
<dbReference type="InterPro" id="IPR051262">
    <property type="entry name" value="SMP-30/CGR1_Lactonase"/>
</dbReference>
<dbReference type="InterPro" id="IPR011042">
    <property type="entry name" value="6-blade_b-propeller_TolB-like"/>
</dbReference>
<proteinExistence type="predicted"/>
<comment type="caution">
    <text evidence="4">The sequence shown here is derived from an EMBL/GenBank/DDBJ whole genome shotgun (WGS) entry which is preliminary data.</text>
</comment>
<feature type="chain" id="PRO_5046235472" evidence="2">
    <location>
        <begin position="37"/>
        <end position="332"/>
    </location>
</feature>
<evidence type="ECO:0000256" key="2">
    <source>
        <dbReference type="SAM" id="SignalP"/>
    </source>
</evidence>
<evidence type="ECO:0000313" key="5">
    <source>
        <dbReference type="Proteomes" id="UP001253595"/>
    </source>
</evidence>
<dbReference type="Gene3D" id="2.120.10.30">
    <property type="entry name" value="TolB, C-terminal domain"/>
    <property type="match status" value="1"/>
</dbReference>
<dbReference type="GO" id="GO:0004341">
    <property type="term" value="F:gluconolactonase activity"/>
    <property type="evidence" value="ECO:0007669"/>
    <property type="project" value="UniProtKB-EC"/>
</dbReference>
<keyword evidence="5" id="KW-1185">Reference proteome</keyword>
<dbReference type="Pfam" id="PF08450">
    <property type="entry name" value="SGL"/>
    <property type="match status" value="1"/>
</dbReference>
<sequence length="332" mass="34925">MKHSVAFLPATLAKVINGIAVAAISGSALFSLSASAADATAPTIPGVTAAGTKVEFIREGFEGTEGPIAAPDGSFLFTETRANRITKIATDNSISTFLENSNGSNGLAFNDKGELITVQVNNNQVGIIYPKGKEKVFVKDYEGQPFQRTNVLVLAKNGGIYFTDSGPSADVKAAPRTGVYYISPEGKTKRVVDINKIARPNGIQLSRDEKTLYVANTNGEYVLSYPIKSDGTLGEGKNFAKIPGGLQKNEQGVSSSGQDGLAIDAEGRLYVTSNAGVDVFDEQGKFLGGIPVPHKPQNVAFAGKDKKTLYIVGRGAAYKVAVLTPGFAGRVK</sequence>
<dbReference type="PANTHER" id="PTHR47572">
    <property type="entry name" value="LIPOPROTEIN-RELATED"/>
    <property type="match status" value="1"/>
</dbReference>
<protein>
    <submittedName>
        <fullName evidence="4">Gluconolactonase</fullName>
        <ecNumber evidence="4">3.1.1.17</ecNumber>
    </submittedName>
</protein>
<dbReference type="PANTHER" id="PTHR47572:SF4">
    <property type="entry name" value="LACTONASE DRP35"/>
    <property type="match status" value="1"/>
</dbReference>
<evidence type="ECO:0000313" key="4">
    <source>
        <dbReference type="EMBL" id="MDR7090054.1"/>
    </source>
</evidence>
<evidence type="ECO:0000259" key="3">
    <source>
        <dbReference type="Pfam" id="PF08450"/>
    </source>
</evidence>
<feature type="signal peptide" evidence="2">
    <location>
        <begin position="1"/>
        <end position="36"/>
    </location>
</feature>
<organism evidence="4 5">
    <name type="scientific">Cellvibrio fibrivorans</name>
    <dbReference type="NCBI Taxonomy" id="126350"/>
    <lineage>
        <taxon>Bacteria</taxon>
        <taxon>Pseudomonadati</taxon>
        <taxon>Pseudomonadota</taxon>
        <taxon>Gammaproteobacteria</taxon>
        <taxon>Cellvibrionales</taxon>
        <taxon>Cellvibrionaceae</taxon>
        <taxon>Cellvibrio</taxon>
    </lineage>
</organism>